<accession>A0A7W1YF97</accession>
<dbReference type="PANTHER" id="PTHR33877">
    <property type="entry name" value="SLL1193 PROTEIN"/>
    <property type="match status" value="1"/>
</dbReference>
<name>A0A7W1YF97_9LIST</name>
<evidence type="ECO:0000313" key="3">
    <source>
        <dbReference type="EMBL" id="MBA3925485.1"/>
    </source>
</evidence>
<dbReference type="SMART" id="SM00507">
    <property type="entry name" value="HNHc"/>
    <property type="match status" value="1"/>
</dbReference>
<keyword evidence="3" id="KW-0540">Nuclease</keyword>
<feature type="domain" description="HNH nuclease" evidence="2">
    <location>
        <begin position="68"/>
        <end position="117"/>
    </location>
</feature>
<dbReference type="Pfam" id="PF01844">
    <property type="entry name" value="HNH"/>
    <property type="match status" value="1"/>
</dbReference>
<reference evidence="3 4" key="1">
    <citation type="submission" date="2020-05" db="EMBL/GenBank/DDBJ databases">
        <authorList>
            <person name="Carlin C.R."/>
        </authorList>
    </citation>
    <scope>NUCLEOTIDE SEQUENCE [LARGE SCALE GENOMIC DNA]</scope>
    <source>
        <strain evidence="3 4">FSL W9-0585</strain>
    </source>
</reference>
<keyword evidence="3" id="KW-0378">Hydrolase</keyword>
<evidence type="ECO:0000259" key="2">
    <source>
        <dbReference type="SMART" id="SM00507"/>
    </source>
</evidence>
<dbReference type="GO" id="GO:0004519">
    <property type="term" value="F:endonuclease activity"/>
    <property type="evidence" value="ECO:0007669"/>
    <property type="project" value="UniProtKB-KW"/>
</dbReference>
<sequence>MKTVFDGVHYFYDDRLLTKQASITAIALHTKNKGKRKIAYDEAKQLIRGGVAGMIQPDRIHIFYREIDIKRMVRRRDRQLCVYCGGRGDTADHVIPACEGGLTTFTNLVCACATCNFAKDSLSLHLYQKRLLHMNIFQRWQHRRKLVRQQFIPYLPKDTQQYNVFYTHTKKLNKTITDTVVLLQHLDKRLVTLDSRLKKMESQIKQTSKTTQSQFGRLDTSIQKTQVLLADYIETNTKRTLWQKIFH</sequence>
<evidence type="ECO:0000313" key="4">
    <source>
        <dbReference type="Proteomes" id="UP000548787"/>
    </source>
</evidence>
<keyword evidence="4" id="KW-1185">Reference proteome</keyword>
<feature type="coiled-coil region" evidence="1">
    <location>
        <begin position="183"/>
        <end position="210"/>
    </location>
</feature>
<keyword evidence="1" id="KW-0175">Coiled coil</keyword>
<dbReference type="RefSeq" id="WP_051492977.1">
    <property type="nucleotide sequence ID" value="NZ_JABJVM010000003.1"/>
</dbReference>
<reference evidence="3 4" key="2">
    <citation type="submission" date="2020-08" db="EMBL/GenBank/DDBJ databases">
        <title>Listeria ohnekaius sp. nov. and Listeria portnoyii sp. nov. isolated from non-agricultural and natural environments.</title>
        <authorList>
            <person name="Weller D."/>
            <person name="Belias A.M."/>
            <person name="Liao J."/>
            <person name="Guo S."/>
            <person name="Orsi R.H."/>
            <person name="Wiedmann M."/>
        </authorList>
    </citation>
    <scope>NUCLEOTIDE SEQUENCE [LARGE SCALE GENOMIC DNA]</scope>
    <source>
        <strain evidence="3 4">FSL W9-0585</strain>
    </source>
</reference>
<dbReference type="Gene3D" id="1.10.30.50">
    <property type="match status" value="1"/>
</dbReference>
<keyword evidence="3" id="KW-0255">Endonuclease</keyword>
<dbReference type="Proteomes" id="UP000548787">
    <property type="component" value="Unassembled WGS sequence"/>
</dbReference>
<dbReference type="InterPro" id="IPR003615">
    <property type="entry name" value="HNH_nuc"/>
</dbReference>
<protein>
    <submittedName>
        <fullName evidence="3">HNH endonuclease</fullName>
    </submittedName>
</protein>
<dbReference type="InterPro" id="IPR052892">
    <property type="entry name" value="NA-targeting_endonuclease"/>
</dbReference>
<organism evidence="3 4">
    <name type="scientific">Listeria rustica</name>
    <dbReference type="NCBI Taxonomy" id="2713503"/>
    <lineage>
        <taxon>Bacteria</taxon>
        <taxon>Bacillati</taxon>
        <taxon>Bacillota</taxon>
        <taxon>Bacilli</taxon>
        <taxon>Bacillales</taxon>
        <taxon>Listeriaceae</taxon>
        <taxon>Listeria</taxon>
    </lineage>
</organism>
<proteinExistence type="predicted"/>
<dbReference type="AlphaFoldDB" id="A0A7W1YF97"/>
<dbReference type="PANTHER" id="PTHR33877:SF2">
    <property type="entry name" value="OS07G0170200 PROTEIN"/>
    <property type="match status" value="1"/>
</dbReference>
<comment type="caution">
    <text evidence="3">The sequence shown here is derived from an EMBL/GenBank/DDBJ whole genome shotgun (WGS) entry which is preliminary data.</text>
</comment>
<evidence type="ECO:0000256" key="1">
    <source>
        <dbReference type="SAM" id="Coils"/>
    </source>
</evidence>
<dbReference type="InterPro" id="IPR002711">
    <property type="entry name" value="HNH"/>
</dbReference>
<dbReference type="CDD" id="cd00085">
    <property type="entry name" value="HNHc"/>
    <property type="match status" value="1"/>
</dbReference>
<gene>
    <name evidence="3" type="ORF">HPK16_03930</name>
</gene>
<dbReference type="EMBL" id="JABJVM010000003">
    <property type="protein sequence ID" value="MBA3925485.1"/>
    <property type="molecule type" value="Genomic_DNA"/>
</dbReference>